<dbReference type="AlphaFoldDB" id="A0A2P6QNH3"/>
<reference evidence="1 2" key="1">
    <citation type="journal article" date="2018" name="Nat. Genet.">
        <title>The Rosa genome provides new insights in the design of modern roses.</title>
        <authorList>
            <person name="Bendahmane M."/>
        </authorList>
    </citation>
    <scope>NUCLEOTIDE SEQUENCE [LARGE SCALE GENOMIC DNA]</scope>
    <source>
        <strain evidence="2">cv. Old Blush</strain>
    </source>
</reference>
<dbReference type="Gramene" id="PRQ35739">
    <property type="protein sequence ID" value="PRQ35739"/>
    <property type="gene ID" value="RchiOBHm_Chr5g0083241"/>
</dbReference>
<sequence>MVSRRGIWIEWLVGSWIYALTDQLLAQVSVPVVLYLIVCTPRNPPSYQRPSTVTTVGYIHRSSHSIGKH</sequence>
<dbReference type="Proteomes" id="UP000238479">
    <property type="component" value="Chromosome 5"/>
</dbReference>
<keyword evidence="2" id="KW-1185">Reference proteome</keyword>
<organism evidence="1 2">
    <name type="scientific">Rosa chinensis</name>
    <name type="common">China rose</name>
    <dbReference type="NCBI Taxonomy" id="74649"/>
    <lineage>
        <taxon>Eukaryota</taxon>
        <taxon>Viridiplantae</taxon>
        <taxon>Streptophyta</taxon>
        <taxon>Embryophyta</taxon>
        <taxon>Tracheophyta</taxon>
        <taxon>Spermatophyta</taxon>
        <taxon>Magnoliopsida</taxon>
        <taxon>eudicotyledons</taxon>
        <taxon>Gunneridae</taxon>
        <taxon>Pentapetalae</taxon>
        <taxon>rosids</taxon>
        <taxon>fabids</taxon>
        <taxon>Rosales</taxon>
        <taxon>Rosaceae</taxon>
        <taxon>Rosoideae</taxon>
        <taxon>Rosoideae incertae sedis</taxon>
        <taxon>Rosa</taxon>
    </lineage>
</organism>
<name>A0A2P6QNH3_ROSCH</name>
<evidence type="ECO:0000313" key="1">
    <source>
        <dbReference type="EMBL" id="PRQ35739.1"/>
    </source>
</evidence>
<comment type="caution">
    <text evidence="1">The sequence shown here is derived from an EMBL/GenBank/DDBJ whole genome shotgun (WGS) entry which is preliminary data.</text>
</comment>
<dbReference type="EMBL" id="PDCK01000043">
    <property type="protein sequence ID" value="PRQ35739.1"/>
    <property type="molecule type" value="Genomic_DNA"/>
</dbReference>
<proteinExistence type="predicted"/>
<gene>
    <name evidence="1" type="ORF">RchiOBHm_Chr5g0083241</name>
</gene>
<evidence type="ECO:0000313" key="2">
    <source>
        <dbReference type="Proteomes" id="UP000238479"/>
    </source>
</evidence>
<protein>
    <submittedName>
        <fullName evidence="1">Uncharacterized protein</fullName>
    </submittedName>
</protein>
<accession>A0A2P6QNH3</accession>